<sequence length="223" mass="24538">MADEFQATAAEAACGGTRRGAQEDLNSSFVRTSQDEDHRQGFLSTTTSPCLLNPACSSSSSTSSSSSMLRTFYDHEPSPYSFVSTTSCSIIDPQISWANNTTNPHHQADYGLINNFSNNTNSGSLWSSPSTTNLNNTTQNSFVVTRQIISTRIEDETKKTRGQSGSLKRAKVNESASKKQRVTTPSPLQTFKVRKENLRDQITSLQQLVSPFGKILHQFSKKL</sequence>
<dbReference type="EMBL" id="QGKX02000004">
    <property type="protein sequence ID" value="KAF3598629.1"/>
    <property type="molecule type" value="Genomic_DNA"/>
</dbReference>
<dbReference type="Proteomes" id="UP000712600">
    <property type="component" value="Unassembled WGS sequence"/>
</dbReference>
<proteinExistence type="predicted"/>
<feature type="region of interest" description="Disordered" evidence="1">
    <location>
        <begin position="154"/>
        <end position="187"/>
    </location>
</feature>
<accession>A0A8S9SD29</accession>
<protein>
    <recommendedName>
        <fullName evidence="4">BHLH domain-containing protein</fullName>
    </recommendedName>
</protein>
<evidence type="ECO:0008006" key="4">
    <source>
        <dbReference type="Google" id="ProtNLM"/>
    </source>
</evidence>
<reference evidence="2" key="1">
    <citation type="submission" date="2019-12" db="EMBL/GenBank/DDBJ databases">
        <title>Genome sequencing and annotation of Brassica cretica.</title>
        <authorList>
            <person name="Studholme D.J."/>
            <person name="Sarris P."/>
        </authorList>
    </citation>
    <scope>NUCLEOTIDE SEQUENCE</scope>
    <source>
        <strain evidence="2">PFS-109/04</strain>
        <tissue evidence="2">Leaf</tissue>
    </source>
</reference>
<dbReference type="AlphaFoldDB" id="A0A8S9SD29"/>
<comment type="caution">
    <text evidence="2">The sequence shown here is derived from an EMBL/GenBank/DDBJ whole genome shotgun (WGS) entry which is preliminary data.</text>
</comment>
<evidence type="ECO:0000256" key="1">
    <source>
        <dbReference type="SAM" id="MobiDB-lite"/>
    </source>
</evidence>
<evidence type="ECO:0000313" key="3">
    <source>
        <dbReference type="Proteomes" id="UP000712600"/>
    </source>
</evidence>
<gene>
    <name evidence="2" type="ORF">F2Q69_00036995</name>
</gene>
<organism evidence="2 3">
    <name type="scientific">Brassica cretica</name>
    <name type="common">Mustard</name>
    <dbReference type="NCBI Taxonomy" id="69181"/>
    <lineage>
        <taxon>Eukaryota</taxon>
        <taxon>Viridiplantae</taxon>
        <taxon>Streptophyta</taxon>
        <taxon>Embryophyta</taxon>
        <taxon>Tracheophyta</taxon>
        <taxon>Spermatophyta</taxon>
        <taxon>Magnoliopsida</taxon>
        <taxon>eudicotyledons</taxon>
        <taxon>Gunneridae</taxon>
        <taxon>Pentapetalae</taxon>
        <taxon>rosids</taxon>
        <taxon>malvids</taxon>
        <taxon>Brassicales</taxon>
        <taxon>Brassicaceae</taxon>
        <taxon>Brassiceae</taxon>
        <taxon>Brassica</taxon>
    </lineage>
</organism>
<name>A0A8S9SD29_BRACR</name>
<evidence type="ECO:0000313" key="2">
    <source>
        <dbReference type="EMBL" id="KAF3598629.1"/>
    </source>
</evidence>